<evidence type="ECO:0000313" key="2">
    <source>
        <dbReference type="EMBL" id="KEF52433.1"/>
    </source>
</evidence>
<evidence type="ECO:0000256" key="1">
    <source>
        <dbReference type="ARBA" id="ARBA00006484"/>
    </source>
</evidence>
<dbReference type="InterPro" id="IPR051468">
    <property type="entry name" value="Fungal_SecMetab_SDRs"/>
</dbReference>
<protein>
    <submittedName>
        <fullName evidence="2">Uncharacterized protein</fullName>
    </submittedName>
</protein>
<accession>A0A072NZH5</accession>
<dbReference type="GO" id="GO:0016491">
    <property type="term" value="F:oxidoreductase activity"/>
    <property type="evidence" value="ECO:0007669"/>
    <property type="project" value="TreeGrafter"/>
</dbReference>
<dbReference type="InterPro" id="IPR036291">
    <property type="entry name" value="NAD(P)-bd_dom_sf"/>
</dbReference>
<gene>
    <name evidence="2" type="ORF">A1O9_11674</name>
</gene>
<sequence length="228" mass="24721">MSGRSLEKLKKAMAEIEAAGGLKGQLSTLEMNVTDENSIQKALEKIETDFGQLDVLINNAAVGNNNPSPRIRFEASFQTNLLGPVLVSEAFRPLLLKSRIPYSIYVTSAAGSIASEEKPKTYPEPPNSEAYKAMKAALNMVAVCEYQKYKGMGLKVFAFCPGFVVSNLRGHSDEMRNPGGLAGDPKISGQSILSILEGERDASVGKFIHKDGLYDWYAACPLLCGVRL</sequence>
<dbReference type="GeneID" id="25286571"/>
<dbReference type="EMBL" id="AMGV01000018">
    <property type="protein sequence ID" value="KEF52433.1"/>
    <property type="molecule type" value="Genomic_DNA"/>
</dbReference>
<dbReference type="PANTHER" id="PTHR43544:SF32">
    <property type="entry name" value="CHAIN DEHYDROGENASE, PUTATIVE (AFU_ORTHOLOGUE AFUA_5G01530)-RELATED"/>
    <property type="match status" value="1"/>
</dbReference>
<evidence type="ECO:0000313" key="3">
    <source>
        <dbReference type="Proteomes" id="UP000027920"/>
    </source>
</evidence>
<dbReference type="InterPro" id="IPR002347">
    <property type="entry name" value="SDR_fam"/>
</dbReference>
<dbReference type="GO" id="GO:0019748">
    <property type="term" value="P:secondary metabolic process"/>
    <property type="evidence" value="ECO:0007669"/>
    <property type="project" value="TreeGrafter"/>
</dbReference>
<dbReference type="Proteomes" id="UP000027920">
    <property type="component" value="Unassembled WGS sequence"/>
</dbReference>
<dbReference type="GO" id="GO:0005737">
    <property type="term" value="C:cytoplasm"/>
    <property type="evidence" value="ECO:0007669"/>
    <property type="project" value="TreeGrafter"/>
</dbReference>
<dbReference type="Pfam" id="PF00106">
    <property type="entry name" value="adh_short"/>
    <property type="match status" value="1"/>
</dbReference>
<dbReference type="OrthoDB" id="1933717at2759"/>
<proteinExistence type="inferred from homology"/>
<dbReference type="SUPFAM" id="SSF51735">
    <property type="entry name" value="NAD(P)-binding Rossmann-fold domains"/>
    <property type="match status" value="1"/>
</dbReference>
<dbReference type="PANTHER" id="PTHR43544">
    <property type="entry name" value="SHORT-CHAIN DEHYDROGENASE/REDUCTASE"/>
    <property type="match status" value="1"/>
</dbReference>
<dbReference type="AlphaFoldDB" id="A0A072NZH5"/>
<reference evidence="2 3" key="1">
    <citation type="submission" date="2013-03" db="EMBL/GenBank/DDBJ databases">
        <title>The Genome Sequence of Exophiala aquamarina CBS 119918.</title>
        <authorList>
            <consortium name="The Broad Institute Genomics Platform"/>
            <person name="Cuomo C."/>
            <person name="de Hoog S."/>
            <person name="Gorbushina A."/>
            <person name="Walker B."/>
            <person name="Young S.K."/>
            <person name="Zeng Q."/>
            <person name="Gargeya S."/>
            <person name="Fitzgerald M."/>
            <person name="Haas B."/>
            <person name="Abouelleil A."/>
            <person name="Allen A.W."/>
            <person name="Alvarado L."/>
            <person name="Arachchi H.M."/>
            <person name="Berlin A.M."/>
            <person name="Chapman S.B."/>
            <person name="Gainer-Dewar J."/>
            <person name="Goldberg J."/>
            <person name="Griggs A."/>
            <person name="Gujja S."/>
            <person name="Hansen M."/>
            <person name="Howarth C."/>
            <person name="Imamovic A."/>
            <person name="Ireland A."/>
            <person name="Larimer J."/>
            <person name="McCowan C."/>
            <person name="Murphy C."/>
            <person name="Pearson M."/>
            <person name="Poon T.W."/>
            <person name="Priest M."/>
            <person name="Roberts A."/>
            <person name="Saif S."/>
            <person name="Shea T."/>
            <person name="Sisk P."/>
            <person name="Sykes S."/>
            <person name="Wortman J."/>
            <person name="Nusbaum C."/>
            <person name="Birren B."/>
        </authorList>
    </citation>
    <scope>NUCLEOTIDE SEQUENCE [LARGE SCALE GENOMIC DNA]</scope>
    <source>
        <strain evidence="2 3">CBS 119918</strain>
    </source>
</reference>
<dbReference type="Gene3D" id="3.40.50.720">
    <property type="entry name" value="NAD(P)-binding Rossmann-like Domain"/>
    <property type="match status" value="1"/>
</dbReference>
<comment type="caution">
    <text evidence="2">The sequence shown here is derived from an EMBL/GenBank/DDBJ whole genome shotgun (WGS) entry which is preliminary data.</text>
</comment>
<name>A0A072NZH5_9EURO</name>
<keyword evidence="3" id="KW-1185">Reference proteome</keyword>
<dbReference type="VEuPathDB" id="FungiDB:A1O9_11674"/>
<organism evidence="2 3">
    <name type="scientific">Exophiala aquamarina CBS 119918</name>
    <dbReference type="NCBI Taxonomy" id="1182545"/>
    <lineage>
        <taxon>Eukaryota</taxon>
        <taxon>Fungi</taxon>
        <taxon>Dikarya</taxon>
        <taxon>Ascomycota</taxon>
        <taxon>Pezizomycotina</taxon>
        <taxon>Eurotiomycetes</taxon>
        <taxon>Chaetothyriomycetidae</taxon>
        <taxon>Chaetothyriales</taxon>
        <taxon>Herpotrichiellaceae</taxon>
        <taxon>Exophiala</taxon>
    </lineage>
</organism>
<comment type="similarity">
    <text evidence="1">Belongs to the short-chain dehydrogenases/reductases (SDR) family.</text>
</comment>
<dbReference type="HOGENOM" id="CLU_010194_9_0_1"/>
<dbReference type="RefSeq" id="XP_013255023.1">
    <property type="nucleotide sequence ID" value="XM_013399569.1"/>
</dbReference>